<protein>
    <submittedName>
        <fullName evidence="3">Uncharacterized protein</fullName>
    </submittedName>
</protein>
<sequence>MGKQLKETHSEEVSVVKDEFQDPQSTSSLVVLENFGDKIHHQDQSDEIPPVSLEVAAHEIDRAQQNAKKLNQMEQDTKKNNPEQTKQNLLKEMLKRAKEKKKRAAENRKQTELRLKNQMTHLEELLQNFSAKLTHISQSRKTSDNLASFFVLVKKVNHLVDTLIVLSQRGIKVPRVPSVSSVTQNVQSHQIKHQRNQIRQKGKESRKKKYPNFSFRLSKITQKIREKTGFIKDRGGERSR</sequence>
<dbReference type="AlphaFoldDB" id="A0A1M5AN66"/>
<dbReference type="RefSeq" id="WP_073157341.1">
    <property type="nucleotide sequence ID" value="NZ_FQVL01000015.1"/>
</dbReference>
<organism evidence="3 4">
    <name type="scientific">Seinonella peptonophila</name>
    <dbReference type="NCBI Taxonomy" id="112248"/>
    <lineage>
        <taxon>Bacteria</taxon>
        <taxon>Bacillati</taxon>
        <taxon>Bacillota</taxon>
        <taxon>Bacilli</taxon>
        <taxon>Bacillales</taxon>
        <taxon>Thermoactinomycetaceae</taxon>
        <taxon>Seinonella</taxon>
    </lineage>
</organism>
<feature type="region of interest" description="Disordered" evidence="2">
    <location>
        <begin position="1"/>
        <end position="23"/>
    </location>
</feature>
<dbReference type="Proteomes" id="UP000184476">
    <property type="component" value="Unassembled WGS sequence"/>
</dbReference>
<name>A0A1M5AN66_9BACL</name>
<feature type="region of interest" description="Disordered" evidence="2">
    <location>
        <begin position="183"/>
        <end position="210"/>
    </location>
</feature>
<evidence type="ECO:0000313" key="3">
    <source>
        <dbReference type="EMBL" id="SHF31689.1"/>
    </source>
</evidence>
<evidence type="ECO:0000313" key="4">
    <source>
        <dbReference type="Proteomes" id="UP000184476"/>
    </source>
</evidence>
<gene>
    <name evidence="3" type="ORF">SAMN05444392_1159</name>
</gene>
<evidence type="ECO:0000256" key="2">
    <source>
        <dbReference type="SAM" id="MobiDB-lite"/>
    </source>
</evidence>
<reference evidence="3 4" key="1">
    <citation type="submission" date="2016-11" db="EMBL/GenBank/DDBJ databases">
        <authorList>
            <person name="Jaros S."/>
            <person name="Januszkiewicz K."/>
            <person name="Wedrychowicz H."/>
        </authorList>
    </citation>
    <scope>NUCLEOTIDE SEQUENCE [LARGE SCALE GENOMIC DNA]</scope>
    <source>
        <strain evidence="3 4">DSM 44666</strain>
    </source>
</reference>
<evidence type="ECO:0000256" key="1">
    <source>
        <dbReference type="SAM" id="Coils"/>
    </source>
</evidence>
<keyword evidence="1" id="KW-0175">Coiled coil</keyword>
<feature type="compositionally biased region" description="Basic and acidic residues" evidence="2">
    <location>
        <begin position="1"/>
        <end position="20"/>
    </location>
</feature>
<accession>A0A1M5AN66</accession>
<proteinExistence type="predicted"/>
<keyword evidence="4" id="KW-1185">Reference proteome</keyword>
<feature type="compositionally biased region" description="Basic residues" evidence="2">
    <location>
        <begin position="190"/>
        <end position="210"/>
    </location>
</feature>
<dbReference type="EMBL" id="FQVL01000015">
    <property type="protein sequence ID" value="SHF31689.1"/>
    <property type="molecule type" value="Genomic_DNA"/>
</dbReference>
<dbReference type="STRING" id="112248.SAMN05444392_1159"/>
<feature type="coiled-coil region" evidence="1">
    <location>
        <begin position="53"/>
        <end position="128"/>
    </location>
</feature>